<accession>A0A5D4H6W3</accession>
<evidence type="ECO:0000313" key="4">
    <source>
        <dbReference type="Proteomes" id="UP000322362"/>
    </source>
</evidence>
<dbReference type="InterPro" id="IPR004360">
    <property type="entry name" value="Glyas_Fos-R_dOase_dom"/>
</dbReference>
<proteinExistence type="predicted"/>
<dbReference type="EMBL" id="VTAV01000004">
    <property type="protein sequence ID" value="TYR36506.1"/>
    <property type="molecule type" value="Genomic_DNA"/>
</dbReference>
<comment type="caution">
    <text evidence="3">The sequence shown here is derived from an EMBL/GenBank/DDBJ whole genome shotgun (WGS) entry which is preliminary data.</text>
</comment>
<dbReference type="NCBIfam" id="NF008551">
    <property type="entry name" value="PRK11478.1"/>
    <property type="match status" value="1"/>
</dbReference>
<name>A0A5D4H6W3_9SPHI</name>
<evidence type="ECO:0000256" key="1">
    <source>
        <dbReference type="ARBA" id="ARBA00022723"/>
    </source>
</evidence>
<dbReference type="Pfam" id="PF00903">
    <property type="entry name" value="Glyoxalase"/>
    <property type="match status" value="1"/>
</dbReference>
<dbReference type="Gene3D" id="3.10.180.10">
    <property type="entry name" value="2,3-Dihydroxybiphenyl 1,2-Dioxygenase, domain 1"/>
    <property type="match status" value="1"/>
</dbReference>
<dbReference type="AlphaFoldDB" id="A0A5D4H6W3"/>
<dbReference type="PANTHER" id="PTHR36113:SF6">
    <property type="entry name" value="FOSFOMYCIN RESISTANCE PROTEIN FOSX"/>
    <property type="match status" value="1"/>
</dbReference>
<evidence type="ECO:0000313" key="3">
    <source>
        <dbReference type="EMBL" id="TYR36506.1"/>
    </source>
</evidence>
<organism evidence="3 4">
    <name type="scientific">Sphingobacterium phlebotomi</name>
    <dbReference type="NCBI Taxonomy" id="2605433"/>
    <lineage>
        <taxon>Bacteria</taxon>
        <taxon>Pseudomonadati</taxon>
        <taxon>Bacteroidota</taxon>
        <taxon>Sphingobacteriia</taxon>
        <taxon>Sphingobacteriales</taxon>
        <taxon>Sphingobacteriaceae</taxon>
        <taxon>Sphingobacterium</taxon>
    </lineage>
</organism>
<keyword evidence="1" id="KW-0479">Metal-binding</keyword>
<reference evidence="3 4" key="1">
    <citation type="submission" date="2019-08" db="EMBL/GenBank/DDBJ databases">
        <title>Phlebobacter frassis gen. nov. sp. nov., a new member of family Sphingobacteriaceae isolated from sand fly rearing media.</title>
        <authorList>
            <person name="Kakumanu M.L."/>
            <person name="Marayati B.F."/>
            <person name="Wada-Katsumata A."/>
            <person name="Wasserberg G."/>
            <person name="Schal C."/>
            <person name="Apperson C.S."/>
            <person name="Ponnusamy L."/>
        </authorList>
    </citation>
    <scope>NUCLEOTIDE SEQUENCE [LARGE SCALE GENOMIC DNA]</scope>
    <source>
        <strain evidence="3 4">SSI9</strain>
    </source>
</reference>
<dbReference type="GO" id="GO:0046872">
    <property type="term" value="F:metal ion binding"/>
    <property type="evidence" value="ECO:0007669"/>
    <property type="project" value="UniProtKB-KW"/>
</dbReference>
<dbReference type="InterPro" id="IPR037478">
    <property type="entry name" value="YwkD-like_dom"/>
</dbReference>
<dbReference type="PANTHER" id="PTHR36113">
    <property type="entry name" value="LYASE, PUTATIVE-RELATED-RELATED"/>
    <property type="match status" value="1"/>
</dbReference>
<dbReference type="Proteomes" id="UP000322362">
    <property type="component" value="Unassembled WGS sequence"/>
</dbReference>
<dbReference type="InterPro" id="IPR037523">
    <property type="entry name" value="VOC_core"/>
</dbReference>
<sequence>MAVKLNQVHHVAIICSDYGHSLSFYRDILGLEVQLETYRAERDSYKADLTLNGHYIIELFSFPSTPARPSYPEACGLRHLAFEVSDMDETIRVLKEKDVAYEPIRTDEITGKKFTFIADPDGLPIEFYAK</sequence>
<feature type="domain" description="VOC" evidence="2">
    <location>
        <begin position="7"/>
        <end position="130"/>
    </location>
</feature>
<dbReference type="InterPro" id="IPR029068">
    <property type="entry name" value="Glyas_Bleomycin-R_OHBP_Dase"/>
</dbReference>
<protein>
    <submittedName>
        <fullName evidence="3">VOC family protein</fullName>
    </submittedName>
</protein>
<dbReference type="CDD" id="cd08352">
    <property type="entry name" value="VOC_Bs_YwkD_like"/>
    <property type="match status" value="1"/>
</dbReference>
<dbReference type="SUPFAM" id="SSF54593">
    <property type="entry name" value="Glyoxalase/Bleomycin resistance protein/Dihydroxybiphenyl dioxygenase"/>
    <property type="match status" value="1"/>
</dbReference>
<evidence type="ECO:0000259" key="2">
    <source>
        <dbReference type="PROSITE" id="PS51819"/>
    </source>
</evidence>
<gene>
    <name evidence="3" type="ORF">FXV77_08330</name>
</gene>
<dbReference type="RefSeq" id="WP_148918763.1">
    <property type="nucleotide sequence ID" value="NZ_VTAV01000004.1"/>
</dbReference>
<keyword evidence="4" id="KW-1185">Reference proteome</keyword>
<dbReference type="InterPro" id="IPR051332">
    <property type="entry name" value="Fosfomycin_Res_Enzymes"/>
</dbReference>
<dbReference type="PROSITE" id="PS51819">
    <property type="entry name" value="VOC"/>
    <property type="match status" value="1"/>
</dbReference>